<dbReference type="InterPro" id="IPR010412">
    <property type="entry name" value="DUF1007"/>
</dbReference>
<protein>
    <submittedName>
        <fullName evidence="2">Uncharacterized protein</fullName>
    </submittedName>
</protein>
<evidence type="ECO:0000256" key="1">
    <source>
        <dbReference type="SAM" id="SignalP"/>
    </source>
</evidence>
<dbReference type="EMBL" id="CACVAT010000047">
    <property type="protein sequence ID" value="CAA6802738.1"/>
    <property type="molecule type" value="Genomic_DNA"/>
</dbReference>
<sequence>MMKMFVRSLVLGASLLLAATAVSAGGIHYQVDTSTRFMADEAANLSGFRMTWTYEPEVSAVIIDGRNMDSGELRQLGEDIMEDLYGLGYYIQFTVNDRPVPFNKVTHFGIKLVENQRIQMEMQVDLKKAIPVAGTVLRLKLVDPDGSAVLVYSGAEKVVLANDLVSKCAGATLENQMMQLNGHDMDVQTASVVCQ</sequence>
<reference evidence="2" key="1">
    <citation type="submission" date="2020-01" db="EMBL/GenBank/DDBJ databases">
        <authorList>
            <person name="Meier V. D."/>
            <person name="Meier V D."/>
        </authorList>
    </citation>
    <scope>NUCLEOTIDE SEQUENCE</scope>
    <source>
        <strain evidence="2">HLG_WM_MAG_09</strain>
    </source>
</reference>
<dbReference type="Pfam" id="PF06226">
    <property type="entry name" value="DUF1007"/>
    <property type="match status" value="1"/>
</dbReference>
<name>A0A6S6SIU1_9GAMM</name>
<accession>A0A6S6SIU1</accession>
<feature type="chain" id="PRO_5028340388" evidence="1">
    <location>
        <begin position="25"/>
        <end position="195"/>
    </location>
</feature>
<feature type="signal peptide" evidence="1">
    <location>
        <begin position="1"/>
        <end position="24"/>
    </location>
</feature>
<gene>
    <name evidence="2" type="ORF">HELGO_WM29227</name>
</gene>
<dbReference type="AlphaFoldDB" id="A0A6S6SIU1"/>
<keyword evidence="1" id="KW-0732">Signal</keyword>
<organism evidence="2">
    <name type="scientific">uncultured Thiotrichaceae bacterium</name>
    <dbReference type="NCBI Taxonomy" id="298394"/>
    <lineage>
        <taxon>Bacteria</taxon>
        <taxon>Pseudomonadati</taxon>
        <taxon>Pseudomonadota</taxon>
        <taxon>Gammaproteobacteria</taxon>
        <taxon>Thiotrichales</taxon>
        <taxon>Thiotrichaceae</taxon>
        <taxon>environmental samples</taxon>
    </lineage>
</organism>
<proteinExistence type="predicted"/>
<evidence type="ECO:0000313" key="2">
    <source>
        <dbReference type="EMBL" id="CAA6802738.1"/>
    </source>
</evidence>